<keyword evidence="4" id="KW-0472">Membrane</keyword>
<evidence type="ECO:0000256" key="2">
    <source>
        <dbReference type="ARBA" id="ARBA00022525"/>
    </source>
</evidence>
<dbReference type="EMBL" id="LAZR01009761">
    <property type="protein sequence ID" value="KKM70737.1"/>
    <property type="molecule type" value="Genomic_DNA"/>
</dbReference>
<evidence type="ECO:0000256" key="4">
    <source>
        <dbReference type="SAM" id="Phobius"/>
    </source>
</evidence>
<evidence type="ECO:0000256" key="1">
    <source>
        <dbReference type="ARBA" id="ARBA00004613"/>
    </source>
</evidence>
<keyword evidence="4" id="KW-0812">Transmembrane</keyword>
<evidence type="ECO:0000259" key="5">
    <source>
        <dbReference type="Pfam" id="PF24517"/>
    </source>
</evidence>
<organism evidence="6">
    <name type="scientific">marine sediment metagenome</name>
    <dbReference type="NCBI Taxonomy" id="412755"/>
    <lineage>
        <taxon>unclassified sequences</taxon>
        <taxon>metagenomes</taxon>
        <taxon>ecological metagenomes</taxon>
    </lineage>
</organism>
<feature type="transmembrane region" description="Helical" evidence="4">
    <location>
        <begin position="194"/>
        <end position="216"/>
    </location>
</feature>
<accession>A0A0F9MNF0</accession>
<evidence type="ECO:0000313" key="6">
    <source>
        <dbReference type="EMBL" id="KKM70737.1"/>
    </source>
</evidence>
<keyword evidence="4" id="KW-1133">Transmembrane helix</keyword>
<feature type="domain" description="Carbohydrate-binding module family 96" evidence="5">
    <location>
        <begin position="29"/>
        <end position="182"/>
    </location>
</feature>
<dbReference type="AlphaFoldDB" id="A0A0F9MNF0"/>
<sequence length="229" mass="25520">MKYKAIVIVVFSFVTSLLLLVPNVRASEVEIQAKEDSSVKSANPDTNYGNDNFISAGDNFGDILVSYIQFDISNLVHQDIESISLRLKVSYHTGVMGSNQLSFVESNWVEGSITYNTQPSIIEFIRQSIDPFLSVGDFKSFSLKINYINTGNLISFKLERSSGMIIFHSKEVGGTNAPTLVIIYAEPLITMEGIYVVLPFILVGVSIGTIWSLLIVEPYIRYKLKRKSS</sequence>
<keyword evidence="3" id="KW-0732">Signal</keyword>
<protein>
    <recommendedName>
        <fullName evidence="5">Carbohydrate-binding module family 96 domain-containing protein</fullName>
    </recommendedName>
</protein>
<dbReference type="InterPro" id="IPR055372">
    <property type="entry name" value="CBM96"/>
</dbReference>
<comment type="subcellular location">
    <subcellularLocation>
        <location evidence="1">Secreted</location>
    </subcellularLocation>
</comment>
<dbReference type="NCBIfam" id="NF033679">
    <property type="entry name" value="DNRLRE_dom"/>
    <property type="match status" value="1"/>
</dbReference>
<gene>
    <name evidence="6" type="ORF">LCGC14_1437730</name>
</gene>
<reference evidence="6" key="1">
    <citation type="journal article" date="2015" name="Nature">
        <title>Complex archaea that bridge the gap between prokaryotes and eukaryotes.</title>
        <authorList>
            <person name="Spang A."/>
            <person name="Saw J.H."/>
            <person name="Jorgensen S.L."/>
            <person name="Zaremba-Niedzwiedzka K."/>
            <person name="Martijn J."/>
            <person name="Lind A.E."/>
            <person name="van Eijk R."/>
            <person name="Schleper C."/>
            <person name="Guy L."/>
            <person name="Ettema T.J."/>
        </authorList>
    </citation>
    <scope>NUCLEOTIDE SEQUENCE</scope>
</reference>
<dbReference type="GO" id="GO:0005576">
    <property type="term" value="C:extracellular region"/>
    <property type="evidence" value="ECO:0007669"/>
    <property type="project" value="UniProtKB-SubCell"/>
</dbReference>
<evidence type="ECO:0000256" key="3">
    <source>
        <dbReference type="ARBA" id="ARBA00022729"/>
    </source>
</evidence>
<name>A0A0F9MNF0_9ZZZZ</name>
<comment type="caution">
    <text evidence="6">The sequence shown here is derived from an EMBL/GenBank/DDBJ whole genome shotgun (WGS) entry which is preliminary data.</text>
</comment>
<proteinExistence type="predicted"/>
<dbReference type="Pfam" id="PF24517">
    <property type="entry name" value="CBM96"/>
    <property type="match status" value="1"/>
</dbReference>
<keyword evidence="2" id="KW-0964">Secreted</keyword>